<evidence type="ECO:0000256" key="2">
    <source>
        <dbReference type="ARBA" id="ARBA00009026"/>
    </source>
</evidence>
<comment type="cofactor">
    <cofactor evidence="1">
        <name>Mg(2+)</name>
        <dbReference type="ChEBI" id="CHEBI:18420"/>
    </cofactor>
</comment>
<dbReference type="Proteomes" id="UP000613177">
    <property type="component" value="Unassembled WGS sequence"/>
</dbReference>
<dbReference type="PANTHER" id="PTHR21404:SF3">
    <property type="entry name" value="SMALL RNA 2'-O-METHYLTRANSFERASE"/>
    <property type="match status" value="1"/>
</dbReference>
<evidence type="ECO:0000256" key="3">
    <source>
        <dbReference type="ARBA" id="ARBA00021330"/>
    </source>
</evidence>
<protein>
    <recommendedName>
        <fullName evidence="3">Small RNA 2'-O-methyltransferase</fullName>
        <ecNumber evidence="11">2.1.1.386</ecNumber>
    </recommendedName>
</protein>
<evidence type="ECO:0000313" key="13">
    <source>
        <dbReference type="EMBL" id="KAG2234054.1"/>
    </source>
</evidence>
<keyword evidence="10" id="KW-0943">RNA-mediated gene silencing</keyword>
<keyword evidence="5" id="KW-0808">Transferase</keyword>
<dbReference type="GO" id="GO:0005634">
    <property type="term" value="C:nucleus"/>
    <property type="evidence" value="ECO:0007669"/>
    <property type="project" value="TreeGrafter"/>
</dbReference>
<keyword evidence="6" id="KW-0949">S-adenosyl-L-methionine</keyword>
<evidence type="ECO:0000256" key="7">
    <source>
        <dbReference type="ARBA" id="ARBA00022723"/>
    </source>
</evidence>
<evidence type="ECO:0000313" key="14">
    <source>
        <dbReference type="Proteomes" id="UP000613177"/>
    </source>
</evidence>
<evidence type="ECO:0000256" key="4">
    <source>
        <dbReference type="ARBA" id="ARBA00022603"/>
    </source>
</evidence>
<dbReference type="GO" id="GO:0005737">
    <property type="term" value="C:cytoplasm"/>
    <property type="evidence" value="ECO:0007669"/>
    <property type="project" value="TreeGrafter"/>
</dbReference>
<dbReference type="GO" id="GO:0030422">
    <property type="term" value="P:siRNA processing"/>
    <property type="evidence" value="ECO:0007669"/>
    <property type="project" value="TreeGrafter"/>
</dbReference>
<dbReference type="EMBL" id="JAEPRE010000062">
    <property type="protein sequence ID" value="KAG2234054.1"/>
    <property type="molecule type" value="Genomic_DNA"/>
</dbReference>
<evidence type="ECO:0000256" key="9">
    <source>
        <dbReference type="ARBA" id="ARBA00022884"/>
    </source>
</evidence>
<dbReference type="EC" id="2.1.1.386" evidence="11"/>
<keyword evidence="8" id="KW-0460">Magnesium</keyword>
<dbReference type="InterPro" id="IPR026610">
    <property type="entry name" value="Hen1"/>
</dbReference>
<evidence type="ECO:0000256" key="12">
    <source>
        <dbReference type="ARBA" id="ARBA00048418"/>
    </source>
</evidence>
<dbReference type="PANTHER" id="PTHR21404">
    <property type="entry name" value="HEN1"/>
    <property type="match status" value="1"/>
</dbReference>
<accession>A0A8H7W0K2</accession>
<dbReference type="Gene3D" id="3.40.50.150">
    <property type="entry name" value="Vaccinia Virus protein VP39"/>
    <property type="match status" value="1"/>
</dbReference>
<dbReference type="GO" id="GO:0090486">
    <property type="term" value="F:small RNA 2'-O-methyltransferase activity"/>
    <property type="evidence" value="ECO:0007669"/>
    <property type="project" value="UniProtKB-EC"/>
</dbReference>
<keyword evidence="14" id="KW-1185">Reference proteome</keyword>
<dbReference type="GO" id="GO:0001510">
    <property type="term" value="P:RNA methylation"/>
    <property type="evidence" value="ECO:0007669"/>
    <property type="project" value="InterPro"/>
</dbReference>
<proteinExistence type="inferred from homology"/>
<name>A0A8H7W0K2_9FUNG</name>
<organism evidence="13 14">
    <name type="scientific">Thamnidium elegans</name>
    <dbReference type="NCBI Taxonomy" id="101142"/>
    <lineage>
        <taxon>Eukaryota</taxon>
        <taxon>Fungi</taxon>
        <taxon>Fungi incertae sedis</taxon>
        <taxon>Mucoromycota</taxon>
        <taxon>Mucoromycotina</taxon>
        <taxon>Mucoromycetes</taxon>
        <taxon>Mucorales</taxon>
        <taxon>Mucorineae</taxon>
        <taxon>Mucoraceae</taxon>
        <taxon>Thamnidium</taxon>
    </lineage>
</organism>
<dbReference type="GO" id="GO:0046872">
    <property type="term" value="F:metal ion binding"/>
    <property type="evidence" value="ECO:0007669"/>
    <property type="project" value="UniProtKB-KW"/>
</dbReference>
<keyword evidence="4" id="KW-0489">Methyltransferase</keyword>
<gene>
    <name evidence="13" type="ORF">INT48_006199</name>
</gene>
<evidence type="ECO:0000256" key="1">
    <source>
        <dbReference type="ARBA" id="ARBA00001946"/>
    </source>
</evidence>
<comment type="catalytic activity">
    <reaction evidence="12">
        <text>small RNA 3'-end nucleotide + S-adenosyl-L-methionine = small RNA 3'-end 2'-O-methylnucleotide + S-adenosyl-L-homocysteine + H(+)</text>
        <dbReference type="Rhea" id="RHEA:37887"/>
        <dbReference type="Rhea" id="RHEA-COMP:10415"/>
        <dbReference type="Rhea" id="RHEA-COMP:10416"/>
        <dbReference type="ChEBI" id="CHEBI:15378"/>
        <dbReference type="ChEBI" id="CHEBI:57856"/>
        <dbReference type="ChEBI" id="CHEBI:59789"/>
        <dbReference type="ChEBI" id="CHEBI:74896"/>
        <dbReference type="ChEBI" id="CHEBI:74898"/>
        <dbReference type="EC" id="2.1.1.386"/>
    </reaction>
</comment>
<evidence type="ECO:0000256" key="5">
    <source>
        <dbReference type="ARBA" id="ARBA00022679"/>
    </source>
</evidence>
<keyword evidence="9" id="KW-0694">RNA-binding</keyword>
<evidence type="ECO:0000256" key="8">
    <source>
        <dbReference type="ARBA" id="ARBA00022842"/>
    </source>
</evidence>
<comment type="caution">
    <text evidence="13">The sequence shown here is derived from an EMBL/GenBank/DDBJ whole genome shotgun (WGS) entry which is preliminary data.</text>
</comment>
<evidence type="ECO:0000256" key="11">
    <source>
        <dbReference type="ARBA" id="ARBA00035025"/>
    </source>
</evidence>
<evidence type="ECO:0000256" key="6">
    <source>
        <dbReference type="ARBA" id="ARBA00022691"/>
    </source>
</evidence>
<comment type="similarity">
    <text evidence="2">Belongs to the methyltransferase superfamily. HEN1 family.</text>
</comment>
<dbReference type="AlphaFoldDB" id="A0A8H7W0K2"/>
<sequence>MLSEDRYDGFFCPPLWRQRRIFIKDILTRFSIKNALDYGCGEAAVLSFLIPDNNDTCLVKMAGIDVCDESLAEALDRCTPWQTDYEQLRSSPLVLDIYKGSIGVVDDRLFGYEAIICTEVIEHVYADTLNSFLDITLGIYQPQILIVTTPNGEYNVNFPRLKYGTDEFIFRHDDHKFEWTRNEFETWCNNGANKYGYTVEYHGIGLLHGKYDDLKNGHCTQACIFIRSKQTNNKSTPPKSYGTPHQLLKHIEFPYFNESALPKEKIIQELLHYIQSLCISETYLQTNNNRDIKKEEEEESLDINLTTIDWDTFNIQDVIPDTTADQTPYIYKSTCKYTTIPLNLSISSLWSILRLRQICLTIENMVHLLSLLDNDKYELVNQTTLKVKTSFEFDTGK</sequence>
<dbReference type="InterPro" id="IPR029063">
    <property type="entry name" value="SAM-dependent_MTases_sf"/>
</dbReference>
<dbReference type="SUPFAM" id="SSF53335">
    <property type="entry name" value="S-adenosyl-L-methionine-dependent methyltransferases"/>
    <property type="match status" value="1"/>
</dbReference>
<keyword evidence="7" id="KW-0479">Metal-binding</keyword>
<evidence type="ECO:0000256" key="10">
    <source>
        <dbReference type="ARBA" id="ARBA00023158"/>
    </source>
</evidence>
<dbReference type="GO" id="GO:0003723">
    <property type="term" value="F:RNA binding"/>
    <property type="evidence" value="ECO:0007669"/>
    <property type="project" value="UniProtKB-KW"/>
</dbReference>
<reference evidence="13" key="1">
    <citation type="submission" date="2021-01" db="EMBL/GenBank/DDBJ databases">
        <title>Metabolic potential, ecology and presence of endohyphal bacteria is reflected in genomic diversity of Mucoromycotina.</title>
        <authorList>
            <person name="Muszewska A."/>
            <person name="Okrasinska A."/>
            <person name="Steczkiewicz K."/>
            <person name="Drgas O."/>
            <person name="Orlowska M."/>
            <person name="Perlinska-Lenart U."/>
            <person name="Aleksandrzak-Piekarczyk T."/>
            <person name="Szatraj K."/>
            <person name="Zielenkiewicz U."/>
            <person name="Pilsyk S."/>
            <person name="Malc E."/>
            <person name="Mieczkowski P."/>
            <person name="Kruszewska J.S."/>
            <person name="Biernat P."/>
            <person name="Pawlowska J."/>
        </authorList>
    </citation>
    <scope>NUCLEOTIDE SEQUENCE</scope>
    <source>
        <strain evidence="13">WA0000018081</strain>
    </source>
</reference>